<organism evidence="1 2">
    <name type="scientific">Naganishia adeliensis</name>
    <dbReference type="NCBI Taxonomy" id="92952"/>
    <lineage>
        <taxon>Eukaryota</taxon>
        <taxon>Fungi</taxon>
        <taxon>Dikarya</taxon>
        <taxon>Basidiomycota</taxon>
        <taxon>Agaricomycotina</taxon>
        <taxon>Tremellomycetes</taxon>
        <taxon>Filobasidiales</taxon>
        <taxon>Filobasidiaceae</taxon>
        <taxon>Naganishia</taxon>
    </lineage>
</organism>
<sequence length="248" mass="26384">MASSNTALRKVAVILGREVLSFQRNPHPSLILVLLRSEKHSPQLTTSPSSPVPPPHSIRPSPPSPSSAVAHPFPNTDAADESSIKKAFAEIKEKWPGMDIDVAVFNPGGSFAPGPFLEKSVDDLRKNLEGGVLGAFVFSQCFLRNVPSSGGTLLFTGATMGIRGGAKFGTMAPSKFALRALSQSLAREFGPKGVHVAHVIIDGLIDTERVKGMAGEAEPGLRLDPEAIGKDPSAWTQELDLRPSKETF</sequence>
<evidence type="ECO:0000313" key="1">
    <source>
        <dbReference type="EMBL" id="KAJ9090901.1"/>
    </source>
</evidence>
<protein>
    <submittedName>
        <fullName evidence="1">Uncharacterized protein</fullName>
    </submittedName>
</protein>
<keyword evidence="2" id="KW-1185">Reference proteome</keyword>
<dbReference type="Proteomes" id="UP001230649">
    <property type="component" value="Unassembled WGS sequence"/>
</dbReference>
<comment type="caution">
    <text evidence="1">The sequence shown here is derived from an EMBL/GenBank/DDBJ whole genome shotgun (WGS) entry which is preliminary data.</text>
</comment>
<evidence type="ECO:0000313" key="2">
    <source>
        <dbReference type="Proteomes" id="UP001230649"/>
    </source>
</evidence>
<proteinExistence type="predicted"/>
<accession>A0ACC2UWC0</accession>
<name>A0ACC2UWC0_9TREE</name>
<gene>
    <name evidence="1" type="ORF">QFC20_007784</name>
</gene>
<dbReference type="EMBL" id="JASBWS010000220">
    <property type="protein sequence ID" value="KAJ9090901.1"/>
    <property type="molecule type" value="Genomic_DNA"/>
</dbReference>
<reference evidence="1" key="1">
    <citation type="submission" date="2023-04" db="EMBL/GenBank/DDBJ databases">
        <title>Draft Genome sequencing of Naganishia species isolated from polar environments using Oxford Nanopore Technology.</title>
        <authorList>
            <person name="Leo P."/>
            <person name="Venkateswaran K."/>
        </authorList>
    </citation>
    <scope>NUCLEOTIDE SEQUENCE</scope>
    <source>
        <strain evidence="1">MNA-CCFEE 5262</strain>
    </source>
</reference>